<name>A0AAD9LJE3_9STRA</name>
<accession>A0AAD9LJE3</accession>
<dbReference type="EMBL" id="JASMQC010000019">
    <property type="protein sequence ID" value="KAK1937747.1"/>
    <property type="molecule type" value="Genomic_DNA"/>
</dbReference>
<dbReference type="Proteomes" id="UP001259832">
    <property type="component" value="Unassembled WGS sequence"/>
</dbReference>
<protein>
    <submittedName>
        <fullName evidence="1">Uncharacterized protein</fullName>
    </submittedName>
</protein>
<dbReference type="AlphaFoldDB" id="A0AAD9LJE3"/>
<sequence>MEKTPSEFLLDQVPRDSSTIVPEVTDATPLRELIQVRTTCTTRATSVGNTLDENDDGVQARSK</sequence>
<evidence type="ECO:0000313" key="2">
    <source>
        <dbReference type="Proteomes" id="UP001259832"/>
    </source>
</evidence>
<evidence type="ECO:0000313" key="1">
    <source>
        <dbReference type="EMBL" id="KAK1937747.1"/>
    </source>
</evidence>
<gene>
    <name evidence="1" type="ORF">P3T76_009484</name>
</gene>
<comment type="caution">
    <text evidence="1">The sequence shown here is derived from an EMBL/GenBank/DDBJ whole genome shotgun (WGS) entry which is preliminary data.</text>
</comment>
<keyword evidence="2" id="KW-1185">Reference proteome</keyword>
<organism evidence="1 2">
    <name type="scientific">Phytophthora citrophthora</name>
    <dbReference type="NCBI Taxonomy" id="4793"/>
    <lineage>
        <taxon>Eukaryota</taxon>
        <taxon>Sar</taxon>
        <taxon>Stramenopiles</taxon>
        <taxon>Oomycota</taxon>
        <taxon>Peronosporomycetes</taxon>
        <taxon>Peronosporales</taxon>
        <taxon>Peronosporaceae</taxon>
        <taxon>Phytophthora</taxon>
    </lineage>
</organism>
<reference evidence="1" key="1">
    <citation type="submission" date="2023-08" db="EMBL/GenBank/DDBJ databases">
        <title>Reference Genome Resource for the Citrus Pathogen Phytophthora citrophthora.</title>
        <authorList>
            <person name="Moller H."/>
            <person name="Coetzee B."/>
            <person name="Rose L.J."/>
            <person name="Van Niekerk J.M."/>
        </authorList>
    </citation>
    <scope>NUCLEOTIDE SEQUENCE</scope>
    <source>
        <strain evidence="1">STE-U-9442</strain>
    </source>
</reference>
<proteinExistence type="predicted"/>